<dbReference type="EMBL" id="JAWWNJ010000007">
    <property type="protein sequence ID" value="KAK7051718.1"/>
    <property type="molecule type" value="Genomic_DNA"/>
</dbReference>
<proteinExistence type="predicted"/>
<gene>
    <name evidence="2" type="ORF">R3P38DRAFT_2857097</name>
</gene>
<evidence type="ECO:0000313" key="3">
    <source>
        <dbReference type="Proteomes" id="UP001362999"/>
    </source>
</evidence>
<reference evidence="2 3" key="1">
    <citation type="journal article" date="2024" name="J Genomics">
        <title>Draft genome sequencing and assembly of Favolaschia claudopus CIRM-BRFM 2984 isolated from oak limbs.</title>
        <authorList>
            <person name="Navarro D."/>
            <person name="Drula E."/>
            <person name="Chaduli D."/>
            <person name="Cazenave R."/>
            <person name="Ahrendt S."/>
            <person name="Wang J."/>
            <person name="Lipzen A."/>
            <person name="Daum C."/>
            <person name="Barry K."/>
            <person name="Grigoriev I.V."/>
            <person name="Favel A."/>
            <person name="Rosso M.N."/>
            <person name="Martin F."/>
        </authorList>
    </citation>
    <scope>NUCLEOTIDE SEQUENCE [LARGE SCALE GENOMIC DNA]</scope>
    <source>
        <strain evidence="2 3">CIRM-BRFM 2984</strain>
    </source>
</reference>
<organism evidence="2 3">
    <name type="scientific">Favolaschia claudopus</name>
    <dbReference type="NCBI Taxonomy" id="2862362"/>
    <lineage>
        <taxon>Eukaryota</taxon>
        <taxon>Fungi</taxon>
        <taxon>Dikarya</taxon>
        <taxon>Basidiomycota</taxon>
        <taxon>Agaricomycotina</taxon>
        <taxon>Agaricomycetes</taxon>
        <taxon>Agaricomycetidae</taxon>
        <taxon>Agaricales</taxon>
        <taxon>Marasmiineae</taxon>
        <taxon>Mycenaceae</taxon>
        <taxon>Favolaschia</taxon>
    </lineage>
</organism>
<keyword evidence="1" id="KW-0812">Transmembrane</keyword>
<dbReference type="AlphaFoldDB" id="A0AAW0DIC3"/>
<feature type="transmembrane region" description="Helical" evidence="1">
    <location>
        <begin position="50"/>
        <end position="73"/>
    </location>
</feature>
<sequence>MNPLKLFSSDWPARRAAICWTIATLVFLVAAGIAAAYLATNHYSGRSRKVAIIAVVFFLVGTLSSAWTSWYWWRSHLRQRQAEESPTTATMPV</sequence>
<name>A0AAW0DIC3_9AGAR</name>
<keyword evidence="1" id="KW-1133">Transmembrane helix</keyword>
<accession>A0AAW0DIC3</accession>
<feature type="transmembrane region" description="Helical" evidence="1">
    <location>
        <begin position="20"/>
        <end position="38"/>
    </location>
</feature>
<evidence type="ECO:0000256" key="1">
    <source>
        <dbReference type="SAM" id="Phobius"/>
    </source>
</evidence>
<evidence type="ECO:0000313" key="2">
    <source>
        <dbReference type="EMBL" id="KAK7051718.1"/>
    </source>
</evidence>
<protein>
    <submittedName>
        <fullName evidence="2">Uncharacterized protein</fullName>
    </submittedName>
</protein>
<keyword evidence="3" id="KW-1185">Reference proteome</keyword>
<comment type="caution">
    <text evidence="2">The sequence shown here is derived from an EMBL/GenBank/DDBJ whole genome shotgun (WGS) entry which is preliminary data.</text>
</comment>
<dbReference type="Proteomes" id="UP001362999">
    <property type="component" value="Unassembled WGS sequence"/>
</dbReference>
<keyword evidence="1" id="KW-0472">Membrane</keyword>